<dbReference type="GO" id="GO:0008770">
    <property type="term" value="F:[acyl-carrier-protein] phosphodiesterase activity"/>
    <property type="evidence" value="ECO:0007669"/>
    <property type="project" value="InterPro"/>
</dbReference>
<dbReference type="PIRSF" id="PIRSF011489">
    <property type="entry name" value="DUF479"/>
    <property type="match status" value="1"/>
</dbReference>
<dbReference type="InterPro" id="IPR007431">
    <property type="entry name" value="ACP_PD"/>
</dbReference>
<accession>A0A1Y0L5C9</accession>
<dbReference type="RefSeq" id="WP_087487614.1">
    <property type="nucleotide sequence ID" value="NZ_CP015579.1"/>
</dbReference>
<evidence type="ECO:0000256" key="5">
    <source>
        <dbReference type="ARBA" id="ARBA00023160"/>
    </source>
</evidence>
<name>A0A1Y0L5C9_TATCI</name>
<keyword evidence="1" id="KW-0444">Lipid biosynthesis</keyword>
<proteinExistence type="predicted"/>
<protein>
    <submittedName>
        <fullName evidence="6">ACP phosphodiesterase</fullName>
    </submittedName>
</protein>
<keyword evidence="8" id="KW-1185">Reference proteome</keyword>
<evidence type="ECO:0000256" key="1">
    <source>
        <dbReference type="ARBA" id="ARBA00022516"/>
    </source>
</evidence>
<evidence type="ECO:0000313" key="9">
    <source>
        <dbReference type="Proteomes" id="UP000195814"/>
    </source>
</evidence>
<dbReference type="Proteomes" id="UP000195729">
    <property type="component" value="Chromosome"/>
</dbReference>
<keyword evidence="2" id="KW-0378">Hydrolase</keyword>
<dbReference type="PANTHER" id="PTHR38764:SF1">
    <property type="entry name" value="ACYL CARRIER PROTEIN PHOSPHODIESTERASE"/>
    <property type="match status" value="1"/>
</dbReference>
<dbReference type="PANTHER" id="PTHR38764">
    <property type="entry name" value="ACYL CARRIER PROTEIN PHOSPHODIESTERASE"/>
    <property type="match status" value="1"/>
</dbReference>
<organism evidence="6 9">
    <name type="scientific">Tatumella citrea</name>
    <name type="common">Pantoea citrea</name>
    <dbReference type="NCBI Taxonomy" id="53336"/>
    <lineage>
        <taxon>Bacteria</taxon>
        <taxon>Pseudomonadati</taxon>
        <taxon>Pseudomonadota</taxon>
        <taxon>Gammaproteobacteria</taxon>
        <taxon>Enterobacterales</taxon>
        <taxon>Erwiniaceae</taxon>
        <taxon>Tatumella</taxon>
    </lineage>
</organism>
<dbReference type="AlphaFoldDB" id="A0A1Y0L5C9"/>
<dbReference type="OrthoDB" id="8442777at2"/>
<evidence type="ECO:0000313" key="6">
    <source>
        <dbReference type="EMBL" id="ARU93233.1"/>
    </source>
</evidence>
<evidence type="ECO:0000313" key="7">
    <source>
        <dbReference type="EMBL" id="ARU97272.1"/>
    </source>
</evidence>
<keyword evidence="3" id="KW-0276">Fatty acid metabolism</keyword>
<dbReference type="GO" id="GO:0006633">
    <property type="term" value="P:fatty acid biosynthetic process"/>
    <property type="evidence" value="ECO:0007669"/>
    <property type="project" value="UniProtKB-KW"/>
</dbReference>
<sequence>MNFLAHLHLASLSQSSLLGNLMADFVRGDPSLQWDAGIADGIRLHRRLDSLTDQLPEVREARLLFRDETRRVSPITLDVIWDHFLARDWDKYHPQFSLADFCQQAEQQIRPYLPKTPADFRELNELMWPEQWLEKYARPERLEVVLLGMARRRPKLAKLEQSYQDFVDNYSALERLFSQFYPRLMHSATEKRL</sequence>
<dbReference type="EMBL" id="CP015581">
    <property type="protein sequence ID" value="ARU97272.1"/>
    <property type="molecule type" value="Genomic_DNA"/>
</dbReference>
<evidence type="ECO:0000313" key="8">
    <source>
        <dbReference type="Proteomes" id="UP000195729"/>
    </source>
</evidence>
<dbReference type="Pfam" id="PF04336">
    <property type="entry name" value="ACP_PD"/>
    <property type="match status" value="1"/>
</dbReference>
<dbReference type="EMBL" id="CP015579">
    <property type="protein sequence ID" value="ARU93233.1"/>
    <property type="molecule type" value="Genomic_DNA"/>
</dbReference>
<evidence type="ECO:0000256" key="2">
    <source>
        <dbReference type="ARBA" id="ARBA00022801"/>
    </source>
</evidence>
<evidence type="ECO:0000256" key="3">
    <source>
        <dbReference type="ARBA" id="ARBA00022832"/>
    </source>
</evidence>
<gene>
    <name evidence="6" type="ORF">A7K98_05180</name>
    <name evidence="7" type="ORF">A7K99_05180</name>
</gene>
<dbReference type="KEGG" id="tci:A7K98_05180"/>
<keyword evidence="5" id="KW-0275">Fatty acid biosynthesis</keyword>
<dbReference type="Proteomes" id="UP000195814">
    <property type="component" value="Chromosome"/>
</dbReference>
<evidence type="ECO:0000256" key="4">
    <source>
        <dbReference type="ARBA" id="ARBA00023098"/>
    </source>
</evidence>
<reference evidence="8 9" key="1">
    <citation type="submission" date="2016-05" db="EMBL/GenBank/DDBJ databases">
        <title>Complete genome sequence of two 2,5-diketo-D-glunonic acid producing strain Tatumella citrea.</title>
        <authorList>
            <person name="Duan C."/>
            <person name="Yang J."/>
            <person name="Yang S."/>
        </authorList>
    </citation>
    <scope>NUCLEOTIDE SEQUENCE [LARGE SCALE GENOMIC DNA]</scope>
    <source>
        <strain evidence="7 8">ATCC 39140</strain>
        <strain evidence="6 9">DSM 13699</strain>
    </source>
</reference>
<keyword evidence="4" id="KW-0443">Lipid metabolism</keyword>